<dbReference type="PANTHER" id="PTHR38686">
    <property type="entry name" value="APOLIPOPROTEIN N-ACYLTRANSFERASE"/>
    <property type="match status" value="1"/>
</dbReference>
<evidence type="ECO:0000256" key="6">
    <source>
        <dbReference type="ARBA" id="ARBA00022989"/>
    </source>
</evidence>
<dbReference type="InterPro" id="IPR022629">
    <property type="entry name" value="S-AdoMet_synt_central"/>
</dbReference>
<feature type="domain" description="CN hydrolase" evidence="11">
    <location>
        <begin position="76"/>
        <end position="320"/>
    </location>
</feature>
<evidence type="ECO:0000256" key="4">
    <source>
        <dbReference type="ARBA" id="ARBA00022692"/>
    </source>
</evidence>
<organism evidence="12 13">
    <name type="scientific">Stylophora pistillata</name>
    <name type="common">Smooth cauliflower coral</name>
    <dbReference type="NCBI Taxonomy" id="50429"/>
    <lineage>
        <taxon>Eukaryota</taxon>
        <taxon>Metazoa</taxon>
        <taxon>Cnidaria</taxon>
        <taxon>Anthozoa</taxon>
        <taxon>Hexacorallia</taxon>
        <taxon>Scleractinia</taxon>
        <taxon>Astrocoeniina</taxon>
        <taxon>Pocilloporidae</taxon>
        <taxon>Stylophora</taxon>
    </lineage>
</organism>
<dbReference type="CDD" id="cd07571">
    <property type="entry name" value="ALP_N-acyl_transferase"/>
    <property type="match status" value="1"/>
</dbReference>
<dbReference type="STRING" id="50429.A0A2B4R4J0"/>
<dbReference type="Pfam" id="PF02772">
    <property type="entry name" value="S-AdoMet_synt_M"/>
    <property type="match status" value="1"/>
</dbReference>
<protein>
    <submittedName>
        <fullName evidence="12">Apolipoprotein N-acyltransferase</fullName>
    </submittedName>
</protein>
<dbReference type="InterPro" id="IPR022628">
    <property type="entry name" value="S-AdoMet_synt_N"/>
</dbReference>
<name>A0A2B4R4J0_STYPI</name>
<dbReference type="GO" id="GO:0004478">
    <property type="term" value="F:methionine adenosyltransferase activity"/>
    <property type="evidence" value="ECO:0007669"/>
    <property type="project" value="UniProtKB-EC"/>
</dbReference>
<dbReference type="InterPro" id="IPR022636">
    <property type="entry name" value="S-AdoMet_synthetase_sfam"/>
</dbReference>
<sequence>MWSFQDEALQGASVIGVYGLSALSVWAFSGLALILWKKYWVAALPVALTVGLYLFGANRLNNAQLVQEYSIQIRVVQPNILQVNKWNPDRFFDNFQTLVELTSLPSTKKNFFPKVIVWPESALPYFLEQDVSAREAIAESLPEEAILLTGGLRKLSSCDLRNSILAINSEAQILGAYDKVHLVPFGEYLPFRSYWPKGITKITSGECDFTPGPGRSPMSLTGIPLIGGLVCYEGIFPGEVMPEKGEQPEWFLNVTNDGWYGDTWGPQQHLHLLRLRAVEEGVPLVRVANTGVSAVFDAYGRFVGSLEYGQRGILDVLLPVTLKAKTFYSYFGDLYLTKDPQARVAIESVVGPNLVVLLGEVRSSKPISQVEVEQTVRQVVKDIGYTQEGFHWETFKIENHIHRQSKDISLGVDREGAGDQGIMFGYACDETEALMPAPIYYSHRILEELNKARKNSEIKGLGPDAKCQLTIQYQDGCPKWLTALVLSTQHEEELSLESLEQVLIPFVQK</sequence>
<comment type="catalytic activity">
    <reaction evidence="9">
        <text>L-methionine + ATP + H2O = S-adenosyl-L-methionine + phosphate + diphosphate</text>
        <dbReference type="Rhea" id="RHEA:21080"/>
        <dbReference type="ChEBI" id="CHEBI:15377"/>
        <dbReference type="ChEBI" id="CHEBI:30616"/>
        <dbReference type="ChEBI" id="CHEBI:33019"/>
        <dbReference type="ChEBI" id="CHEBI:43474"/>
        <dbReference type="ChEBI" id="CHEBI:57844"/>
        <dbReference type="ChEBI" id="CHEBI:59789"/>
        <dbReference type="EC" id="2.5.1.6"/>
    </reaction>
</comment>
<evidence type="ECO:0000256" key="7">
    <source>
        <dbReference type="ARBA" id="ARBA00023136"/>
    </source>
</evidence>
<feature type="non-terminal residue" evidence="12">
    <location>
        <position position="509"/>
    </location>
</feature>
<evidence type="ECO:0000256" key="3">
    <source>
        <dbReference type="ARBA" id="ARBA00022679"/>
    </source>
</evidence>
<keyword evidence="8 12" id="KW-0012">Acyltransferase</keyword>
<reference evidence="13" key="1">
    <citation type="journal article" date="2017" name="bioRxiv">
        <title>Comparative analysis of the genomes of Stylophora pistillata and Acropora digitifera provides evidence for extensive differences between species of corals.</title>
        <authorList>
            <person name="Voolstra C.R."/>
            <person name="Li Y."/>
            <person name="Liew Y.J."/>
            <person name="Baumgarten S."/>
            <person name="Zoccola D."/>
            <person name="Flot J.-F."/>
            <person name="Tambutte S."/>
            <person name="Allemand D."/>
            <person name="Aranda M."/>
        </authorList>
    </citation>
    <scope>NUCLEOTIDE SEQUENCE [LARGE SCALE GENOMIC DNA]</scope>
</reference>
<dbReference type="Proteomes" id="UP000225706">
    <property type="component" value="Unassembled WGS sequence"/>
</dbReference>
<dbReference type="NCBIfam" id="TIGR00546">
    <property type="entry name" value="lnt"/>
    <property type="match status" value="1"/>
</dbReference>
<keyword evidence="4 10" id="KW-0812">Transmembrane</keyword>
<dbReference type="GO" id="GO:0016410">
    <property type="term" value="F:N-acyltransferase activity"/>
    <property type="evidence" value="ECO:0007669"/>
    <property type="project" value="InterPro"/>
</dbReference>
<keyword evidence="7 10" id="KW-0472">Membrane</keyword>
<dbReference type="Gene3D" id="3.30.300.10">
    <property type="match status" value="2"/>
</dbReference>
<comment type="caution">
    <text evidence="12">The sequence shown here is derived from an EMBL/GenBank/DDBJ whole genome shotgun (WGS) entry which is preliminary data.</text>
</comment>
<keyword evidence="5" id="KW-0479">Metal-binding</keyword>
<evidence type="ECO:0000313" key="13">
    <source>
        <dbReference type="Proteomes" id="UP000225706"/>
    </source>
</evidence>
<feature type="transmembrane region" description="Helical" evidence="10">
    <location>
        <begin position="12"/>
        <end position="34"/>
    </location>
</feature>
<comment type="subcellular location">
    <subcellularLocation>
        <location evidence="1">Cell membrane</location>
        <topology evidence="1">Multi-pass membrane protein</topology>
    </subcellularLocation>
</comment>
<accession>A0A2B4R4J0</accession>
<evidence type="ECO:0000313" key="12">
    <source>
        <dbReference type="EMBL" id="PFX11298.1"/>
    </source>
</evidence>
<dbReference type="EMBL" id="LSMT01002924">
    <property type="protein sequence ID" value="PFX11298.1"/>
    <property type="molecule type" value="Genomic_DNA"/>
</dbReference>
<dbReference type="InterPro" id="IPR004563">
    <property type="entry name" value="Apolipo_AcylTrfase"/>
</dbReference>
<dbReference type="SUPFAM" id="SSF56317">
    <property type="entry name" value="Carbon-nitrogen hydrolase"/>
    <property type="match status" value="1"/>
</dbReference>
<evidence type="ECO:0000256" key="8">
    <source>
        <dbReference type="ARBA" id="ARBA00023315"/>
    </source>
</evidence>
<proteinExistence type="predicted"/>
<dbReference type="Gene3D" id="3.60.110.10">
    <property type="entry name" value="Carbon-nitrogen hydrolase"/>
    <property type="match status" value="1"/>
</dbReference>
<dbReference type="Pfam" id="PF00795">
    <property type="entry name" value="CN_hydrolase"/>
    <property type="match status" value="1"/>
</dbReference>
<evidence type="ECO:0000256" key="5">
    <source>
        <dbReference type="ARBA" id="ARBA00022723"/>
    </source>
</evidence>
<dbReference type="InterPro" id="IPR003010">
    <property type="entry name" value="C-N_Hydrolase"/>
</dbReference>
<keyword evidence="12" id="KW-0449">Lipoprotein</keyword>
<dbReference type="InterPro" id="IPR022631">
    <property type="entry name" value="ADOMET_SYNTHASE_CS"/>
</dbReference>
<evidence type="ECO:0000256" key="1">
    <source>
        <dbReference type="ARBA" id="ARBA00004651"/>
    </source>
</evidence>
<dbReference type="OrthoDB" id="5852090at2759"/>
<dbReference type="PROSITE" id="PS00376">
    <property type="entry name" value="ADOMET_SYNTHASE_1"/>
    <property type="match status" value="1"/>
</dbReference>
<keyword evidence="2" id="KW-1003">Cell membrane</keyword>
<keyword evidence="6 10" id="KW-1133">Transmembrane helix</keyword>
<dbReference type="PANTHER" id="PTHR38686:SF1">
    <property type="entry name" value="APOLIPOPROTEIN N-ACYLTRANSFERASE"/>
    <property type="match status" value="1"/>
</dbReference>
<evidence type="ECO:0000256" key="10">
    <source>
        <dbReference type="SAM" id="Phobius"/>
    </source>
</evidence>
<dbReference type="GO" id="GO:0042158">
    <property type="term" value="P:lipoprotein biosynthetic process"/>
    <property type="evidence" value="ECO:0007669"/>
    <property type="project" value="InterPro"/>
</dbReference>
<dbReference type="GO" id="GO:0006556">
    <property type="term" value="P:S-adenosylmethionine biosynthetic process"/>
    <property type="evidence" value="ECO:0007669"/>
    <property type="project" value="InterPro"/>
</dbReference>
<evidence type="ECO:0000259" key="11">
    <source>
        <dbReference type="PROSITE" id="PS50263"/>
    </source>
</evidence>
<keyword evidence="3 12" id="KW-0808">Transferase</keyword>
<keyword evidence="13" id="KW-1185">Reference proteome</keyword>
<dbReference type="GO" id="GO:0046872">
    <property type="term" value="F:metal ion binding"/>
    <property type="evidence" value="ECO:0007669"/>
    <property type="project" value="UniProtKB-KW"/>
</dbReference>
<dbReference type="AlphaFoldDB" id="A0A2B4R4J0"/>
<dbReference type="InterPro" id="IPR036526">
    <property type="entry name" value="C-N_Hydrolase_sf"/>
</dbReference>
<gene>
    <name evidence="12" type="primary">lnt</name>
    <name evidence="12" type="ORF">AWC38_SpisGene25065</name>
</gene>
<dbReference type="SUPFAM" id="SSF55973">
    <property type="entry name" value="S-adenosylmethionine synthetase"/>
    <property type="match status" value="2"/>
</dbReference>
<dbReference type="Pfam" id="PF00438">
    <property type="entry name" value="S-AdoMet_synt_N"/>
    <property type="match status" value="1"/>
</dbReference>
<dbReference type="GO" id="GO:0005886">
    <property type="term" value="C:plasma membrane"/>
    <property type="evidence" value="ECO:0007669"/>
    <property type="project" value="UniProtKB-SubCell"/>
</dbReference>
<evidence type="ECO:0000256" key="2">
    <source>
        <dbReference type="ARBA" id="ARBA00022475"/>
    </source>
</evidence>
<dbReference type="PROSITE" id="PS50263">
    <property type="entry name" value="CN_HYDROLASE"/>
    <property type="match status" value="1"/>
</dbReference>
<evidence type="ECO:0000256" key="9">
    <source>
        <dbReference type="ARBA" id="ARBA00048344"/>
    </source>
</evidence>
<feature type="transmembrane region" description="Helical" evidence="10">
    <location>
        <begin position="39"/>
        <end position="56"/>
    </location>
</feature>